<feature type="region of interest" description="Disordered" evidence="1">
    <location>
        <begin position="417"/>
        <end position="438"/>
    </location>
</feature>
<dbReference type="Proteomes" id="UP001595836">
    <property type="component" value="Unassembled WGS sequence"/>
</dbReference>
<dbReference type="InterPro" id="IPR025442">
    <property type="entry name" value="DUF4185"/>
</dbReference>
<gene>
    <name evidence="3" type="ORF">ACFO7U_04820</name>
</gene>
<evidence type="ECO:0000313" key="4">
    <source>
        <dbReference type="Proteomes" id="UP001595836"/>
    </source>
</evidence>
<dbReference type="Pfam" id="PF13810">
    <property type="entry name" value="DUF4185"/>
    <property type="match status" value="1"/>
</dbReference>
<comment type="caution">
    <text evidence="3">The sequence shown here is derived from an EMBL/GenBank/DDBJ whole genome shotgun (WGS) entry which is preliminary data.</text>
</comment>
<dbReference type="RefSeq" id="WP_344990564.1">
    <property type="nucleotide sequence ID" value="NZ_BAABCD010000013.1"/>
</dbReference>
<feature type="compositionally biased region" description="Basic and acidic residues" evidence="1">
    <location>
        <begin position="422"/>
        <end position="432"/>
    </location>
</feature>
<keyword evidence="4" id="KW-1185">Reference proteome</keyword>
<proteinExistence type="predicted"/>
<evidence type="ECO:0000259" key="2">
    <source>
        <dbReference type="Pfam" id="PF13810"/>
    </source>
</evidence>
<evidence type="ECO:0000313" key="3">
    <source>
        <dbReference type="EMBL" id="MFC4754105.1"/>
    </source>
</evidence>
<name>A0ABV9PP10_9ACTN</name>
<dbReference type="EMBL" id="JBHSHP010000010">
    <property type="protein sequence ID" value="MFC4754105.1"/>
    <property type="molecule type" value="Genomic_DNA"/>
</dbReference>
<reference evidence="4" key="1">
    <citation type="journal article" date="2019" name="Int. J. Syst. Evol. Microbiol.">
        <title>The Global Catalogue of Microorganisms (GCM) 10K type strain sequencing project: providing services to taxonomists for standard genome sequencing and annotation.</title>
        <authorList>
            <consortium name="The Broad Institute Genomics Platform"/>
            <consortium name="The Broad Institute Genome Sequencing Center for Infectious Disease"/>
            <person name="Wu L."/>
            <person name="Ma J."/>
        </authorList>
    </citation>
    <scope>NUCLEOTIDE SEQUENCE [LARGE SCALE GENOMIC DNA]</scope>
    <source>
        <strain evidence="4">JCM 11882</strain>
    </source>
</reference>
<feature type="domain" description="DUF4185" evidence="2">
    <location>
        <begin position="12"/>
        <end position="329"/>
    </location>
</feature>
<sequence>MTMARLVKELTGPNETGRWGASATDLGFPAITNHGYTITIFGDTFVDHVGGSGWRSPVGFRQSNPDIENGIRWDNAIGGAYAKEMINYQHRGTVHAGELPDGFTNIPNDLIHLPDGRYMMTTFAIRSWDPISPGGSWATFHSRMWTSTEAHAENWERTWDLEVNRENFDFPNVGEWSHFQNNTMLMLPGEPWVYIYGTNEGRWNGGGIHLVRVDWRSMWNRSTYEFWGRDGGGTWAWRRGGFTTPILTPTVPNNAIGELSAQVIDGRVVLSYCDGILGAVTRTAPRPEGLWTMPAIQVTGVEQPALYAPAIHPYSNLGRAQMLLSAWPQVNGQTLYYGTRQWEVSLFGGGSGSLSSSPTARAATENLTSESSHVTEEYTGDLAPDVSQLPVAEQVAVLADAVDAEVDHDWLRSALQGELEDDRTTPADHENYDPMTAE</sequence>
<accession>A0ABV9PP10</accession>
<organism evidence="3 4">
    <name type="scientific">Dietzia aurantiaca</name>
    <dbReference type="NCBI Taxonomy" id="983873"/>
    <lineage>
        <taxon>Bacteria</taxon>
        <taxon>Bacillati</taxon>
        <taxon>Actinomycetota</taxon>
        <taxon>Actinomycetes</taxon>
        <taxon>Mycobacteriales</taxon>
        <taxon>Dietziaceae</taxon>
        <taxon>Dietzia</taxon>
    </lineage>
</organism>
<evidence type="ECO:0000256" key="1">
    <source>
        <dbReference type="SAM" id="MobiDB-lite"/>
    </source>
</evidence>
<protein>
    <submittedName>
        <fullName evidence="3">DUF4185 domain-containing protein</fullName>
    </submittedName>
</protein>